<dbReference type="Pfam" id="PF16979">
    <property type="entry name" value="SIN1_PH"/>
    <property type="match status" value="1"/>
</dbReference>
<feature type="compositionally biased region" description="Low complexity" evidence="1">
    <location>
        <begin position="334"/>
        <end position="346"/>
    </location>
</feature>
<feature type="compositionally biased region" description="Polar residues" evidence="1">
    <location>
        <begin position="209"/>
        <end position="218"/>
    </location>
</feature>
<dbReference type="GO" id="GO:0038203">
    <property type="term" value="P:TORC2 signaling"/>
    <property type="evidence" value="ECO:0007669"/>
    <property type="project" value="TreeGrafter"/>
</dbReference>
<keyword evidence="4" id="KW-1185">Reference proteome</keyword>
<dbReference type="PANTHER" id="PTHR13335:SF1">
    <property type="entry name" value="TARGET OF RAPAMYCIN COMPLEX 2 SUBUNIT MAPKAP1"/>
    <property type="match status" value="1"/>
</dbReference>
<accession>A0A1L0CM61</accession>
<dbReference type="VEuPathDB" id="FungiDB:HGUI_02165"/>
<feature type="compositionally biased region" description="Acidic residues" evidence="1">
    <location>
        <begin position="317"/>
        <end position="333"/>
    </location>
</feature>
<evidence type="ECO:0000313" key="3">
    <source>
        <dbReference type="EMBL" id="SGZ39965.1"/>
    </source>
</evidence>
<feature type="region of interest" description="Disordered" evidence="1">
    <location>
        <begin position="922"/>
        <end position="945"/>
    </location>
</feature>
<feature type="compositionally biased region" description="Polar residues" evidence="1">
    <location>
        <begin position="124"/>
        <end position="137"/>
    </location>
</feature>
<evidence type="ECO:0000256" key="1">
    <source>
        <dbReference type="SAM" id="MobiDB-lite"/>
    </source>
</evidence>
<dbReference type="GO" id="GO:0031932">
    <property type="term" value="C:TORC2 complex"/>
    <property type="evidence" value="ECO:0007669"/>
    <property type="project" value="InterPro"/>
</dbReference>
<proteinExistence type="predicted"/>
<feature type="region of interest" description="Disordered" evidence="1">
    <location>
        <begin position="316"/>
        <end position="418"/>
    </location>
</feature>
<dbReference type="InterPro" id="IPR031313">
    <property type="entry name" value="Sin1_PH_dom"/>
</dbReference>
<dbReference type="Proteomes" id="UP000183365">
    <property type="component" value="Unassembled WGS sequence"/>
</dbReference>
<dbReference type="AlphaFoldDB" id="A0A1L0CM61"/>
<feature type="region of interest" description="Disordered" evidence="1">
    <location>
        <begin position="199"/>
        <end position="218"/>
    </location>
</feature>
<feature type="compositionally biased region" description="Polar residues" evidence="1">
    <location>
        <begin position="276"/>
        <end position="289"/>
    </location>
</feature>
<dbReference type="GO" id="GO:0005737">
    <property type="term" value="C:cytoplasm"/>
    <property type="evidence" value="ECO:0007669"/>
    <property type="project" value="TreeGrafter"/>
</dbReference>
<feature type="compositionally biased region" description="Basic and acidic residues" evidence="1">
    <location>
        <begin position="399"/>
        <end position="409"/>
    </location>
</feature>
<gene>
    <name evidence="3" type="ORF">HGUI_02165</name>
</gene>
<feature type="region of interest" description="Disordered" evidence="1">
    <location>
        <begin position="269"/>
        <end position="295"/>
    </location>
</feature>
<feature type="compositionally biased region" description="Low complexity" evidence="1">
    <location>
        <begin position="138"/>
        <end position="148"/>
    </location>
</feature>
<reference evidence="4" key="1">
    <citation type="submission" date="2016-11" db="EMBL/GenBank/DDBJ databases">
        <authorList>
            <person name="Guldener U."/>
        </authorList>
    </citation>
    <scope>NUCLEOTIDE SEQUENCE [LARGE SCALE GENOMIC DNA]</scope>
</reference>
<feature type="compositionally biased region" description="Low complexity" evidence="1">
    <location>
        <begin position="199"/>
        <end position="208"/>
    </location>
</feature>
<organism evidence="3 4">
    <name type="scientific">Hanseniaspora guilliermondii</name>
    <dbReference type="NCBI Taxonomy" id="56406"/>
    <lineage>
        <taxon>Eukaryota</taxon>
        <taxon>Fungi</taxon>
        <taxon>Dikarya</taxon>
        <taxon>Ascomycota</taxon>
        <taxon>Saccharomycotina</taxon>
        <taxon>Saccharomycetes</taxon>
        <taxon>Saccharomycodales</taxon>
        <taxon>Saccharomycodaceae</taxon>
        <taxon>Hanseniaspora</taxon>
    </lineage>
</organism>
<dbReference type="OrthoDB" id="241990at2759"/>
<name>A0A1L0CM61_9ASCO</name>
<feature type="compositionally biased region" description="Basic and acidic residues" evidence="1">
    <location>
        <begin position="352"/>
        <end position="377"/>
    </location>
</feature>
<feature type="region of interest" description="Disordered" evidence="1">
    <location>
        <begin position="121"/>
        <end position="149"/>
    </location>
</feature>
<dbReference type="InterPro" id="IPR008828">
    <property type="entry name" value="Sin1/Avo1"/>
</dbReference>
<dbReference type="GO" id="GO:0005886">
    <property type="term" value="C:plasma membrane"/>
    <property type="evidence" value="ECO:0007669"/>
    <property type="project" value="TreeGrafter"/>
</dbReference>
<dbReference type="Gene3D" id="2.30.29.30">
    <property type="entry name" value="Pleckstrin-homology domain (PH domain)/Phosphotyrosine-binding domain (PTB)"/>
    <property type="match status" value="1"/>
</dbReference>
<feature type="compositionally biased region" description="Polar residues" evidence="1">
    <location>
        <begin position="378"/>
        <end position="393"/>
    </location>
</feature>
<dbReference type="GO" id="GO:0005546">
    <property type="term" value="F:phosphatidylinositol-4,5-bisphosphate binding"/>
    <property type="evidence" value="ECO:0007669"/>
    <property type="project" value="TreeGrafter"/>
</dbReference>
<sequence length="1126" mass="128992">MDEVYLINELRASFLKYSDEISKTRVIDPYQADINDTKIHSLYIDPKTGKDYFKIVKSPSINDDYFNVIADETRENINETSSKHTISDFHSIKENQDSHILNTKEDIHTPRKIKRTIDNESVSRRSSLNTLSTNMDQSSTTSKMTTKTSRSKLRLSRLSGFFHKRNGSDSESNLHYMKSNNQNNKLFKTRSKSASLFSNNMDMSSNNSITQTKSRNSSDILRRGVDSIYRKISNSSAQSFNSNESAKLSTEDKYLSKTTSFLKKGKNLFHFKHNPSSKTHGNKLTNKSNKPGLGKNYSTQLLEEMMYTDQLFREGEIPDNFDDSEEEEEDDDSNTSGKSSSSIKKSFIYSRTSDKTSGKNHEKDDSGSIKISHEGENRNVSNNSLSYHGNSYSRKLVSHSKESGTRGKTNEPIATINHDNYDSTEDSIFNFKKISKRILPSTNNNNSADINVEDNSISETSLVKDSLEKSENQRVRTADSESGYPKESFEIDSFLEDGKNLDKVLNFDKVHISPVDSLRNSLPSVINQPISKTIDEQENTERYYGDLASSFGESLIDDDYEDDLVDSVGNSVPLKNRGFLLSKDGQNSFDSLFSVKENTKDLAETMGERDMVDYFAKKTDFDHEDERKASNLTNFLKPNTATKIKFQLDDPKRDYESIIDEVNGIELTCYIEGNSMPIELKISMSKKVTNFQLLQLILFKFNLQDEIDHYMLRIVDEDGLPFEGNFGILKLDDMVDRSLMMEELVACKIENDPGLVERNKKYRIEHAHRANKAEEVTNNLEKTDKRVLILHSNENSFANHIQPMKVETKDLDTIGEVVSRFCLYNDVDPKKYYLRIKQDVKHYLPNEITLGYFFKSIYNPEDIHEVISIKESRQTNLRKLPYDIDENERDGGLMEDANINTHLNGLTPFTLNNAGDYLPLSSAGNDNKKNMSSKTGEVSSEGYSQKLNHKQRNTLNLLNKQPDKLYNNGVPLNLNEIYYRYTIFRRQHQKVSLLTNKQLKTLMIDGDFIYLVDCDFNTAPMMTDNEFKAENSVYGFGGNSSAWDTQQFLKNKNNAAPNDDIATTKTFHVSQIIQIEKSSKNRTHFKIKFIRAHGPKWYYFETLSSSDRDEIITKLAMLKAIYNRNK</sequence>
<evidence type="ECO:0000259" key="2">
    <source>
        <dbReference type="Pfam" id="PF16979"/>
    </source>
</evidence>
<feature type="domain" description="SIN1-type PH" evidence="2">
    <location>
        <begin position="1060"/>
        <end position="1118"/>
    </location>
</feature>
<dbReference type="EMBL" id="FQNF01000035">
    <property type="protein sequence ID" value="SGZ39965.1"/>
    <property type="molecule type" value="Genomic_DNA"/>
</dbReference>
<evidence type="ECO:0000313" key="4">
    <source>
        <dbReference type="Proteomes" id="UP000183365"/>
    </source>
</evidence>
<dbReference type="PANTHER" id="PTHR13335">
    <property type="entry name" value="TARGET OF RAPAMYCIN COMPLEX 2 SUBUNIT MAPKAP1"/>
    <property type="match status" value="1"/>
</dbReference>
<protein>
    <recommendedName>
        <fullName evidence="2">SIN1-type PH domain-containing protein</fullName>
    </recommendedName>
</protein>
<dbReference type="InterPro" id="IPR011993">
    <property type="entry name" value="PH-like_dom_sf"/>
</dbReference>